<feature type="coiled-coil region" evidence="1">
    <location>
        <begin position="82"/>
        <end position="109"/>
    </location>
</feature>
<evidence type="ECO:0000259" key="2">
    <source>
        <dbReference type="Pfam" id="PF13598"/>
    </source>
</evidence>
<dbReference type="Pfam" id="PF13715">
    <property type="entry name" value="CarbopepD_reg_2"/>
    <property type="match status" value="1"/>
</dbReference>
<dbReference type="InterPro" id="IPR025554">
    <property type="entry name" value="DUF4140"/>
</dbReference>
<dbReference type="EMBL" id="JASHIE010000010">
    <property type="protein sequence ID" value="MDI9875723.1"/>
    <property type="molecule type" value="Genomic_DNA"/>
</dbReference>
<dbReference type="Pfam" id="PF13598">
    <property type="entry name" value="DUF4139"/>
    <property type="match status" value="1"/>
</dbReference>
<protein>
    <submittedName>
        <fullName evidence="4">Mucoidy inhibitor MuiA family protein</fullName>
    </submittedName>
</protein>
<comment type="caution">
    <text evidence="4">The sequence shown here is derived from an EMBL/GenBank/DDBJ whole genome shotgun (WGS) entry which is preliminary data.</text>
</comment>
<name>A0ABT6Z3N6_9BACT</name>
<feature type="domain" description="DUF4139" evidence="2">
    <location>
        <begin position="213"/>
        <end position="620"/>
    </location>
</feature>
<keyword evidence="1" id="KW-0175">Coiled coil</keyword>
<dbReference type="PANTHER" id="PTHR31005">
    <property type="entry name" value="DUF4139 DOMAIN-CONTAINING PROTEIN"/>
    <property type="match status" value="1"/>
</dbReference>
<dbReference type="PANTHER" id="PTHR31005:SF8">
    <property type="entry name" value="DUF4139 DOMAIN-CONTAINING PROTEIN"/>
    <property type="match status" value="1"/>
</dbReference>
<evidence type="ECO:0000256" key="1">
    <source>
        <dbReference type="SAM" id="Coils"/>
    </source>
</evidence>
<organism evidence="4 5">
    <name type="scientific">Flectobacillus rivi</name>
    <dbReference type="NCBI Taxonomy" id="2984209"/>
    <lineage>
        <taxon>Bacteria</taxon>
        <taxon>Pseudomonadati</taxon>
        <taxon>Bacteroidota</taxon>
        <taxon>Cytophagia</taxon>
        <taxon>Cytophagales</taxon>
        <taxon>Flectobacillaceae</taxon>
        <taxon>Flectobacillus</taxon>
    </lineage>
</organism>
<dbReference type="Gene3D" id="2.60.40.1120">
    <property type="entry name" value="Carboxypeptidase-like, regulatory domain"/>
    <property type="match status" value="1"/>
</dbReference>
<accession>A0ABT6Z3N6</accession>
<sequence length="627" mass="71253">MIKTLFLFLHGLWFIPTLFNQPISSKIEAVTVYPDGAQITRKAKVDLPVGKTEILFSGLGATLDAKSLQMSVDMRVKVLEVNHRLKDVKKENQEEIKKHEDQKTAIDTKIKNFRAMLTVYKREEELLIKNQTIGTTSTAKVEELKLLVDFQRQRMTDALNKQLEIERSIQALENEKKKHNQELTELTEKQTANTSEVLVTVETKEALPDVTFNISYYVKEAGWIPTYDVRVENVLKPLKLAYKAYVYQYSGEDWRAVKLRFSTANPKKNATPPELQKWFWGEANDYSSYYNAVESNSTGLTEVKGSVKDFATQNGLPAVSISLAGTNFGTATDANGNYRLAIPLNLQKKGIELVYSYIGYKTQRQIVYGNKLDVLLQAEYNELNEVVVAGYGYGRQQKQTIIGGMATVERKSNYAPAITNIEESEAPTSLSFDVLSPTTIPSDGETHTIDLKEEDIPALYEYRVIPKIDTDVFLQAKVVDWEKYNLVDGEVNLYLEGTYMGKSDLSLKQNDTLTFALGRDKNVIVTRKKQKELQKKQFLSNSKIDHISYEIELKNTKKYPINILVEDQFPVTRLKEIEIYDKLAPEAGVDNDSGKITWRLNLVAMQQKKLTFQYSVKSPKGTNNSTE</sequence>
<dbReference type="RefSeq" id="WP_283382247.1">
    <property type="nucleotide sequence ID" value="NZ_JASHIE010000010.1"/>
</dbReference>
<dbReference type="Proteomes" id="UP001225761">
    <property type="component" value="Unassembled WGS sequence"/>
</dbReference>
<evidence type="ECO:0000313" key="5">
    <source>
        <dbReference type="Proteomes" id="UP001225761"/>
    </source>
</evidence>
<dbReference type="Pfam" id="PF13600">
    <property type="entry name" value="DUF4140"/>
    <property type="match status" value="1"/>
</dbReference>
<dbReference type="InterPro" id="IPR008969">
    <property type="entry name" value="CarboxyPept-like_regulatory"/>
</dbReference>
<dbReference type="InterPro" id="IPR037291">
    <property type="entry name" value="DUF4139"/>
</dbReference>
<reference evidence="4 5" key="1">
    <citation type="submission" date="2023-05" db="EMBL/GenBank/DDBJ databases">
        <title>Novel species of genus Flectobacillus isolated from stream in China.</title>
        <authorList>
            <person name="Lu H."/>
        </authorList>
    </citation>
    <scope>NUCLEOTIDE SEQUENCE [LARGE SCALE GENOMIC DNA]</scope>
    <source>
        <strain evidence="4 5">LFS242W</strain>
    </source>
</reference>
<feature type="coiled-coil region" evidence="1">
    <location>
        <begin position="155"/>
        <end position="189"/>
    </location>
</feature>
<evidence type="ECO:0000259" key="3">
    <source>
        <dbReference type="Pfam" id="PF13600"/>
    </source>
</evidence>
<dbReference type="NCBIfam" id="TIGR02231">
    <property type="entry name" value="mucoidy inhibitor MuiA family protein"/>
    <property type="match status" value="2"/>
</dbReference>
<feature type="domain" description="DUF4140" evidence="3">
    <location>
        <begin position="30"/>
        <end position="127"/>
    </location>
</feature>
<gene>
    <name evidence="4" type="ORF">QM481_14370</name>
</gene>
<dbReference type="SUPFAM" id="SSF49464">
    <property type="entry name" value="Carboxypeptidase regulatory domain-like"/>
    <property type="match status" value="1"/>
</dbReference>
<proteinExistence type="predicted"/>
<keyword evidence="5" id="KW-1185">Reference proteome</keyword>
<dbReference type="InterPro" id="IPR011935">
    <property type="entry name" value="CHP02231"/>
</dbReference>
<evidence type="ECO:0000313" key="4">
    <source>
        <dbReference type="EMBL" id="MDI9875723.1"/>
    </source>
</evidence>